<evidence type="ECO:0000313" key="1">
    <source>
        <dbReference type="EMBL" id="KAI6655525.1"/>
    </source>
</evidence>
<sequence>MQNITKFVNRAYHAYFKVKLGDQDKSWAPHKVCKSCVELLRSWSKGKEKHLPFGIPMIWRESKNHFDDCYFCMPNLESVIRPVPHCSDLPVPIFTEFLGLYDDEDGANLEEVNDHDYEYDVDFQGPSSEPSLFNQAELNDLIRDLDLSKESSELLASRLKEKNLLHQGTKVTLYRYREQEFQQYFCEKNGYSVKLKEYNNVKEILEIINYSVHDWVICVDLKMVNFLLGQQSGFTKYPCFLCYWDSRDRNQHWIREKWPPRECLKVGDKNVINNPLVHTNKIILPPLHIKLSLMKQFIKALDKDRYCFKDNSFKDSMNEEEKRAWQAFSNVVSNFLGNKKASNYKELVTELVDSCHALGCNMSIKIHYLRDHLDRFPDNLGDMSEEQGE</sequence>
<accession>A0AAV7K4J9</accession>
<keyword evidence="2" id="KW-1185">Reference proteome</keyword>
<dbReference type="Proteomes" id="UP001165289">
    <property type="component" value="Unassembled WGS sequence"/>
</dbReference>
<gene>
    <name evidence="1" type="ORF">LOD99_2024</name>
</gene>
<dbReference type="PANTHER" id="PTHR46114">
    <property type="entry name" value="APPLE DOMAIN-CONTAINING PROTEIN"/>
    <property type="match status" value="1"/>
</dbReference>
<dbReference type="EMBL" id="JAKMXF010000188">
    <property type="protein sequence ID" value="KAI6655525.1"/>
    <property type="molecule type" value="Genomic_DNA"/>
</dbReference>
<dbReference type="AlphaFoldDB" id="A0AAV7K4J9"/>
<protein>
    <submittedName>
        <fullName evidence="1">Uncharacterized protein</fullName>
    </submittedName>
</protein>
<comment type="caution">
    <text evidence="1">The sequence shown here is derived from an EMBL/GenBank/DDBJ whole genome shotgun (WGS) entry which is preliminary data.</text>
</comment>
<reference evidence="1 2" key="1">
    <citation type="journal article" date="2023" name="BMC Biol.">
        <title>The compact genome of the sponge Oopsacas minuta (Hexactinellida) is lacking key metazoan core genes.</title>
        <authorList>
            <person name="Santini S."/>
            <person name="Schenkelaars Q."/>
            <person name="Jourda C."/>
            <person name="Duchesne M."/>
            <person name="Belahbib H."/>
            <person name="Rocher C."/>
            <person name="Selva M."/>
            <person name="Riesgo A."/>
            <person name="Vervoort M."/>
            <person name="Leys S.P."/>
            <person name="Kodjabachian L."/>
            <person name="Le Bivic A."/>
            <person name="Borchiellini C."/>
            <person name="Claverie J.M."/>
            <person name="Renard E."/>
        </authorList>
    </citation>
    <scope>NUCLEOTIDE SEQUENCE [LARGE SCALE GENOMIC DNA]</scope>
    <source>
        <strain evidence="1">SPO-2</strain>
    </source>
</reference>
<organism evidence="1 2">
    <name type="scientific">Oopsacas minuta</name>
    <dbReference type="NCBI Taxonomy" id="111878"/>
    <lineage>
        <taxon>Eukaryota</taxon>
        <taxon>Metazoa</taxon>
        <taxon>Porifera</taxon>
        <taxon>Hexactinellida</taxon>
        <taxon>Hexasterophora</taxon>
        <taxon>Lyssacinosida</taxon>
        <taxon>Leucopsacidae</taxon>
        <taxon>Oopsacas</taxon>
    </lineage>
</organism>
<evidence type="ECO:0000313" key="2">
    <source>
        <dbReference type="Proteomes" id="UP001165289"/>
    </source>
</evidence>
<proteinExistence type="predicted"/>
<dbReference type="PANTHER" id="PTHR46114:SF1">
    <property type="entry name" value="ZAD DOMAIN-CONTAINING PROTEIN"/>
    <property type="match status" value="1"/>
</dbReference>
<name>A0AAV7K4J9_9METZ</name>